<dbReference type="InterPro" id="IPR017452">
    <property type="entry name" value="GPCR_Rhodpsn_7TM"/>
</dbReference>
<name>A0A8S3Z5N5_9EUPU</name>
<evidence type="ECO:0000313" key="8">
    <source>
        <dbReference type="EMBL" id="CAG5124744.1"/>
    </source>
</evidence>
<gene>
    <name evidence="8" type="ORF">CUNI_LOCUS10302</name>
</gene>
<dbReference type="PROSITE" id="PS50262">
    <property type="entry name" value="G_PROTEIN_RECEP_F1_2"/>
    <property type="match status" value="1"/>
</dbReference>
<evidence type="ECO:0000256" key="6">
    <source>
        <dbReference type="SAM" id="Phobius"/>
    </source>
</evidence>
<evidence type="ECO:0000256" key="5">
    <source>
        <dbReference type="SAM" id="MobiDB-lite"/>
    </source>
</evidence>
<keyword evidence="9" id="KW-1185">Reference proteome</keyword>
<feature type="transmembrane region" description="Helical" evidence="6">
    <location>
        <begin position="22"/>
        <end position="39"/>
    </location>
</feature>
<feature type="transmembrane region" description="Helical" evidence="6">
    <location>
        <begin position="71"/>
        <end position="90"/>
    </location>
</feature>
<dbReference type="AlphaFoldDB" id="A0A8S3Z5N5"/>
<sequence length="453" mass="51550">YIVVCFPFQASAMCNVSRARKVIIFLLLLMLALNAHFFWTAELVDEHGWIICRGGKDFQKLVEEIWPWVDFLVYSFLPFVTIMILNIFIIREVASARSTRGRLAGSEQENHTPSSTNVNTSGNSSQRKTPASDGTRLTALLLTVSFTFLLLTLPNNIALIVSRFWNQKYENKTDHLTADEMRAIVHGMARFKLVMTITELLMYTNHSINFFLYCATGNKFRQQIFDLLRCLRRPRQPHTHVENTGFTNSVSRSNHCLMVVKTNSMAMTRRTPEKKSSSMSTDDEPDKDEDNKFVFEENVRACTNGNVENRFHRSSDSVDMTKSKDSLQDSSAYSYQNSGKISTFENDKRNSVKDHHNRKSFENKGSPFLCKRLGNSSHDKSGDVISDSSVDRHCKPVANSSAPWKVYNSKKKQKQSVASKRGSFGTDCDLSSNDSEYILLQPTIRWCDSATQS</sequence>
<feature type="compositionally biased region" description="Basic and acidic residues" evidence="5">
    <location>
        <begin position="309"/>
        <end position="327"/>
    </location>
</feature>
<feature type="compositionally biased region" description="Low complexity" evidence="5">
    <location>
        <begin position="112"/>
        <end position="125"/>
    </location>
</feature>
<feature type="compositionally biased region" description="Polar residues" evidence="5">
    <location>
        <begin position="328"/>
        <end position="344"/>
    </location>
</feature>
<feature type="region of interest" description="Disordered" evidence="5">
    <location>
        <begin position="372"/>
        <end position="391"/>
    </location>
</feature>
<feature type="region of interest" description="Disordered" evidence="5">
    <location>
        <begin position="405"/>
        <end position="432"/>
    </location>
</feature>
<feature type="region of interest" description="Disordered" evidence="5">
    <location>
        <begin position="101"/>
        <end position="131"/>
    </location>
</feature>
<keyword evidence="2 6" id="KW-0812">Transmembrane</keyword>
<feature type="region of interest" description="Disordered" evidence="5">
    <location>
        <begin position="263"/>
        <end position="290"/>
    </location>
</feature>
<evidence type="ECO:0000256" key="1">
    <source>
        <dbReference type="ARBA" id="ARBA00004370"/>
    </source>
</evidence>
<keyword evidence="3 6" id="KW-1133">Transmembrane helix</keyword>
<protein>
    <recommendedName>
        <fullName evidence="7">G-protein coupled receptors family 1 profile domain-containing protein</fullName>
    </recommendedName>
</protein>
<proteinExistence type="predicted"/>
<feature type="non-terminal residue" evidence="8">
    <location>
        <position position="453"/>
    </location>
</feature>
<feature type="region of interest" description="Disordered" evidence="5">
    <location>
        <begin position="306"/>
        <end position="365"/>
    </location>
</feature>
<organism evidence="8 9">
    <name type="scientific">Candidula unifasciata</name>
    <dbReference type="NCBI Taxonomy" id="100452"/>
    <lineage>
        <taxon>Eukaryota</taxon>
        <taxon>Metazoa</taxon>
        <taxon>Spiralia</taxon>
        <taxon>Lophotrochozoa</taxon>
        <taxon>Mollusca</taxon>
        <taxon>Gastropoda</taxon>
        <taxon>Heterobranchia</taxon>
        <taxon>Euthyneura</taxon>
        <taxon>Panpulmonata</taxon>
        <taxon>Eupulmonata</taxon>
        <taxon>Stylommatophora</taxon>
        <taxon>Helicina</taxon>
        <taxon>Helicoidea</taxon>
        <taxon>Geomitridae</taxon>
        <taxon>Candidula</taxon>
    </lineage>
</organism>
<feature type="compositionally biased region" description="Basic and acidic residues" evidence="5">
    <location>
        <begin position="345"/>
        <end position="362"/>
    </location>
</feature>
<evidence type="ECO:0000256" key="3">
    <source>
        <dbReference type="ARBA" id="ARBA00022989"/>
    </source>
</evidence>
<dbReference type="OrthoDB" id="9990906at2759"/>
<evidence type="ECO:0000313" key="9">
    <source>
        <dbReference type="Proteomes" id="UP000678393"/>
    </source>
</evidence>
<evidence type="ECO:0000256" key="2">
    <source>
        <dbReference type="ARBA" id="ARBA00022692"/>
    </source>
</evidence>
<dbReference type="SUPFAM" id="SSF81321">
    <property type="entry name" value="Family A G protein-coupled receptor-like"/>
    <property type="match status" value="1"/>
</dbReference>
<feature type="domain" description="G-protein coupled receptors family 1 profile" evidence="7">
    <location>
        <begin position="1"/>
        <end position="213"/>
    </location>
</feature>
<accession>A0A8S3Z5N5</accession>
<feature type="transmembrane region" description="Helical" evidence="6">
    <location>
        <begin position="137"/>
        <end position="165"/>
    </location>
</feature>
<evidence type="ECO:0000259" key="7">
    <source>
        <dbReference type="PROSITE" id="PS50262"/>
    </source>
</evidence>
<evidence type="ECO:0000256" key="4">
    <source>
        <dbReference type="ARBA" id="ARBA00023136"/>
    </source>
</evidence>
<dbReference type="Proteomes" id="UP000678393">
    <property type="component" value="Unassembled WGS sequence"/>
</dbReference>
<dbReference type="PANTHER" id="PTHR46641">
    <property type="entry name" value="FMRFAMIDE RECEPTOR-RELATED"/>
    <property type="match status" value="1"/>
</dbReference>
<keyword evidence="4 6" id="KW-0472">Membrane</keyword>
<dbReference type="InterPro" id="IPR052954">
    <property type="entry name" value="GPCR-Ligand_Int"/>
</dbReference>
<dbReference type="PANTHER" id="PTHR46641:SF25">
    <property type="entry name" value="CNMAMIDE RECEPTOR-RELATED"/>
    <property type="match status" value="1"/>
</dbReference>
<comment type="caution">
    <text evidence="8">The sequence shown here is derived from an EMBL/GenBank/DDBJ whole genome shotgun (WGS) entry which is preliminary data.</text>
</comment>
<dbReference type="GO" id="GO:0016020">
    <property type="term" value="C:membrane"/>
    <property type="evidence" value="ECO:0007669"/>
    <property type="project" value="UniProtKB-SubCell"/>
</dbReference>
<dbReference type="InterPro" id="IPR000276">
    <property type="entry name" value="GPCR_Rhodpsn"/>
</dbReference>
<dbReference type="Pfam" id="PF00001">
    <property type="entry name" value="7tm_1"/>
    <property type="match status" value="1"/>
</dbReference>
<reference evidence="8" key="1">
    <citation type="submission" date="2021-04" db="EMBL/GenBank/DDBJ databases">
        <authorList>
            <consortium name="Molecular Ecology Group"/>
        </authorList>
    </citation>
    <scope>NUCLEOTIDE SEQUENCE</scope>
</reference>
<dbReference type="GO" id="GO:0004930">
    <property type="term" value="F:G protein-coupled receptor activity"/>
    <property type="evidence" value="ECO:0007669"/>
    <property type="project" value="InterPro"/>
</dbReference>
<dbReference type="EMBL" id="CAJHNH020001859">
    <property type="protein sequence ID" value="CAG5124744.1"/>
    <property type="molecule type" value="Genomic_DNA"/>
</dbReference>
<comment type="subcellular location">
    <subcellularLocation>
        <location evidence="1">Membrane</location>
    </subcellularLocation>
</comment>
<dbReference type="Gene3D" id="1.20.1070.10">
    <property type="entry name" value="Rhodopsin 7-helix transmembrane proteins"/>
    <property type="match status" value="1"/>
</dbReference>